<dbReference type="Proteomes" id="UP000007485">
    <property type="component" value="Chromosome"/>
</dbReference>
<feature type="binding site" evidence="8">
    <location>
        <position position="519"/>
    </location>
    <ligand>
        <name>substrate</name>
    </ligand>
</feature>
<comment type="subunit">
    <text evidence="8">Monomer. Part of the FGAM synthase complex composed of 1 PurL, 1 PurQ and 2 PurS subunits.</text>
</comment>
<feature type="binding site" evidence="8">
    <location>
        <position position="77"/>
    </location>
    <ligand>
        <name>Mg(2+)</name>
        <dbReference type="ChEBI" id="CHEBI:18420"/>
        <label>1</label>
    </ligand>
</feature>
<dbReference type="KEGG" id="vmo:VMUT_1935"/>
<feature type="active site" description="Proton acceptor" evidence="8">
    <location>
        <position position="79"/>
    </location>
</feature>
<organism evidence="12 13">
    <name type="scientific">Vulcanisaeta moutnovskia (strain 768-28)</name>
    <dbReference type="NCBI Taxonomy" id="985053"/>
    <lineage>
        <taxon>Archaea</taxon>
        <taxon>Thermoproteota</taxon>
        <taxon>Thermoprotei</taxon>
        <taxon>Thermoproteales</taxon>
        <taxon>Thermoproteaceae</taxon>
        <taxon>Vulcanisaeta</taxon>
    </lineage>
</organism>
<keyword evidence="5 8" id="KW-0658">Purine biosynthesis</keyword>
<dbReference type="Gene3D" id="3.30.1330.10">
    <property type="entry name" value="PurM-like, N-terminal domain"/>
    <property type="match status" value="2"/>
</dbReference>
<dbReference type="OrthoDB" id="8251at2157"/>
<feature type="binding site" evidence="8">
    <location>
        <position position="516"/>
    </location>
    <ligand>
        <name>ATP</name>
        <dbReference type="ChEBI" id="CHEBI:30616"/>
    </ligand>
</feature>
<dbReference type="GO" id="GO:0005737">
    <property type="term" value="C:cytoplasm"/>
    <property type="evidence" value="ECO:0007669"/>
    <property type="project" value="UniProtKB-SubCell"/>
</dbReference>
<dbReference type="GO" id="GO:0006189">
    <property type="term" value="P:'de novo' IMP biosynthetic process"/>
    <property type="evidence" value="ECO:0007669"/>
    <property type="project" value="UniProtKB-UniRule"/>
</dbReference>
<keyword evidence="1 8" id="KW-0963">Cytoplasm</keyword>
<feature type="binding site" evidence="8">
    <location>
        <position position="75"/>
    </location>
    <ligand>
        <name>ATP</name>
        <dbReference type="ChEBI" id="CHEBI:30616"/>
    </ligand>
</feature>
<evidence type="ECO:0000259" key="11">
    <source>
        <dbReference type="Pfam" id="PF18072"/>
    </source>
</evidence>
<evidence type="ECO:0000256" key="3">
    <source>
        <dbReference type="ARBA" id="ARBA00022723"/>
    </source>
</evidence>
<keyword evidence="4 8" id="KW-0547">Nucleotide-binding</keyword>
<evidence type="ECO:0000259" key="10">
    <source>
        <dbReference type="Pfam" id="PF02769"/>
    </source>
</evidence>
<feature type="binding site" evidence="8">
    <location>
        <position position="250"/>
    </location>
    <ligand>
        <name>Mg(2+)</name>
        <dbReference type="ChEBI" id="CHEBI:18420"/>
        <label>2</label>
    </ligand>
</feature>
<dbReference type="AlphaFoldDB" id="F0QVW2"/>
<evidence type="ECO:0000313" key="12">
    <source>
        <dbReference type="EMBL" id="ADY02136.1"/>
    </source>
</evidence>
<evidence type="ECO:0000256" key="7">
    <source>
        <dbReference type="ARBA" id="ARBA00022842"/>
    </source>
</evidence>
<dbReference type="CDD" id="cd02203">
    <property type="entry name" value="PurL_repeat1"/>
    <property type="match status" value="1"/>
</dbReference>
<sequence>MPLSDYEKAIIRRSLGREPTRAEWLVFEAEWSEHCSYKSSRRFLKLLPSEAPHVLRGPGLDAPLIRLGNLMVSFKIESHNHPSAVDPYDGAATGVGGIVRDILTVGLRPIALMDNLHFGLPNDPHSRWIARNVIRGISDYGNRIGVPVVAGEVWFDESFAINPIVLVTCIGVGKLEDVAMGEASPGDLVLIIGNDVGRDGMLGSSFASKVLDKDESDIGAVQVGNPLLEKLLIDVVIELRSRKLIKAIKDVGGGGLATALSELADQFDLGIEIYLDKIRTREHMASEEILVSESQERMVIVISRDRLSEVEEVLRRYGVGYDIIGVLTDNGRFIAYHKNNVIVNLPVKFVTHAPETNYGIKEPQYLSRFRIIPELPKVQLGEALIKVLSSLNVASKEPIFSLYDYEVGVRTVIKPGRAGAAVLRLLDADGGDSRLGIAVKSDANPRYSFLDPFIGAANSLAKAYRNVVAVGAEPLAAVDSINVGNPEKPDRYWYFVNSVLGLAWIAHELGIPIVGGKVSFYNESPNGNVIKPVITVVALGQVSDVSKVVDGGLTGDGSIIIIGNTLTELGGSEYLYAVHGFVRGIPPRPRPKDEARNSRAVLKLIQDGLVSASMDIGVGGLLTTLSKMALINGVGFNIDLSKAPVDDYGIGPDAIAFSETNARYIIEVKNEHFNKVISTLANLGIPFSVIGGSGGDDAIVHWDHHELMALRLNELEMAYDSLWGAL</sequence>
<dbReference type="UniPathway" id="UPA00074">
    <property type="reaction ID" value="UER00128"/>
</dbReference>
<feature type="binding site" evidence="8">
    <location>
        <position position="100"/>
    </location>
    <ligand>
        <name>substrate</name>
    </ligand>
</feature>
<dbReference type="InterPro" id="IPR010918">
    <property type="entry name" value="PurM-like_C_dom"/>
</dbReference>
<comment type="caution">
    <text evidence="8">Lacks conserved residue(s) required for the propagation of feature annotation.</text>
</comment>
<feature type="domain" description="PurM-like N-terminal" evidence="9">
    <location>
        <begin position="61"/>
        <end position="172"/>
    </location>
</feature>
<comment type="subcellular location">
    <subcellularLocation>
        <location evidence="8">Cytoplasm</location>
    </subcellularLocation>
</comment>
<evidence type="ECO:0000256" key="6">
    <source>
        <dbReference type="ARBA" id="ARBA00022840"/>
    </source>
</evidence>
<keyword evidence="6 8" id="KW-0067">ATP-binding</keyword>
<dbReference type="Pfam" id="PF02769">
    <property type="entry name" value="AIRS_C"/>
    <property type="match status" value="2"/>
</dbReference>
<feature type="domain" description="PurM-like C-terminal" evidence="10">
    <location>
        <begin position="185"/>
        <end position="337"/>
    </location>
</feature>
<keyword evidence="2 8" id="KW-0436">Ligase</keyword>
<dbReference type="EC" id="6.3.5.3" evidence="8"/>
<feature type="binding site" evidence="8">
    <location>
        <position position="37"/>
    </location>
    <ligand>
        <name>ATP</name>
        <dbReference type="ChEBI" id="CHEBI:30616"/>
    </ligand>
</feature>
<dbReference type="CDD" id="cd02204">
    <property type="entry name" value="PurL_repeat2"/>
    <property type="match status" value="1"/>
</dbReference>
<feature type="domain" description="PurM-like C-terminal" evidence="10">
    <location>
        <begin position="559"/>
        <end position="696"/>
    </location>
</feature>
<dbReference type="SUPFAM" id="SSF56042">
    <property type="entry name" value="PurM C-terminal domain-like"/>
    <property type="match status" value="2"/>
</dbReference>
<keyword evidence="13" id="KW-1185">Reference proteome</keyword>
<dbReference type="GeneID" id="10289587"/>
<comment type="catalytic activity">
    <reaction evidence="8">
        <text>N(2)-formyl-N(1)-(5-phospho-beta-D-ribosyl)glycinamide + L-glutamine + ATP + H2O = 2-formamido-N(1)-(5-O-phospho-beta-D-ribosyl)acetamidine + L-glutamate + ADP + phosphate + H(+)</text>
        <dbReference type="Rhea" id="RHEA:17129"/>
        <dbReference type="ChEBI" id="CHEBI:15377"/>
        <dbReference type="ChEBI" id="CHEBI:15378"/>
        <dbReference type="ChEBI" id="CHEBI:29985"/>
        <dbReference type="ChEBI" id="CHEBI:30616"/>
        <dbReference type="ChEBI" id="CHEBI:43474"/>
        <dbReference type="ChEBI" id="CHEBI:58359"/>
        <dbReference type="ChEBI" id="CHEBI:147286"/>
        <dbReference type="ChEBI" id="CHEBI:147287"/>
        <dbReference type="ChEBI" id="CHEBI:456216"/>
        <dbReference type="EC" id="6.3.5.3"/>
    </reaction>
</comment>
<feature type="binding site" evidence="8">
    <location>
        <position position="222"/>
    </location>
    <ligand>
        <name>substrate</name>
    </ligand>
</feature>
<dbReference type="InterPro" id="IPR036676">
    <property type="entry name" value="PurM-like_C_sf"/>
</dbReference>
<evidence type="ECO:0000256" key="5">
    <source>
        <dbReference type="ARBA" id="ARBA00022755"/>
    </source>
</evidence>
<dbReference type="Pfam" id="PF18072">
    <property type="entry name" value="FGAR-AT_linker"/>
    <property type="match status" value="1"/>
</dbReference>
<proteinExistence type="inferred from homology"/>
<feature type="domain" description="Phosphoribosylformylglycinamidine synthase linker" evidence="11">
    <location>
        <begin position="3"/>
        <end position="38"/>
    </location>
</feature>
<evidence type="ECO:0000259" key="9">
    <source>
        <dbReference type="Pfam" id="PF00586"/>
    </source>
</evidence>
<dbReference type="PANTHER" id="PTHR43555:SF1">
    <property type="entry name" value="PHOSPHORIBOSYLFORMYLGLYCINAMIDINE SYNTHASE SUBUNIT PURL"/>
    <property type="match status" value="1"/>
</dbReference>
<keyword evidence="7 8" id="KW-0460">Magnesium</keyword>
<protein>
    <recommendedName>
        <fullName evidence="8">Phosphoribosylformylglycinamidine synthase subunit PurL</fullName>
        <shortName evidence="8">FGAM synthase</shortName>
        <ecNumber evidence="8">6.3.5.3</ecNumber>
    </recommendedName>
    <alternativeName>
        <fullName evidence="8">Formylglycinamide ribonucleotide amidotransferase subunit II</fullName>
        <shortName evidence="8">FGAR amidotransferase II</shortName>
        <shortName evidence="8">FGAR-AT II</shortName>
    </alternativeName>
    <alternativeName>
        <fullName evidence="8">Glutamine amidotransferase PurL</fullName>
    </alternativeName>
    <alternativeName>
        <fullName evidence="8">Phosphoribosylformylglycinamidine synthase subunit II</fullName>
    </alternativeName>
</protein>
<feature type="domain" description="PurM-like N-terminal" evidence="9">
    <location>
        <begin position="420"/>
        <end position="542"/>
    </location>
</feature>
<dbReference type="NCBIfam" id="TIGR01736">
    <property type="entry name" value="FGAM_synth_II"/>
    <property type="match status" value="1"/>
</dbReference>
<comment type="pathway">
    <text evidence="8">Purine metabolism; IMP biosynthesis via de novo pathway; 5-amino-1-(5-phospho-D-ribosyl)imidazole from N(2)-formyl-N(1)-(5-phospho-D-ribosyl)glycinamide: step 1/2.</text>
</comment>
<feature type="binding site" evidence="8">
    <location>
        <position position="101"/>
    </location>
    <ligand>
        <name>Mg(2+)</name>
        <dbReference type="ChEBI" id="CHEBI:18420"/>
        <label>2</label>
    </ligand>
</feature>
<feature type="binding site" evidence="8">
    <location>
        <begin position="293"/>
        <end position="295"/>
    </location>
    <ligand>
        <name>substrate</name>
    </ligand>
</feature>
<comment type="function">
    <text evidence="8">Part of the phosphoribosylformylglycinamidine synthase complex involved in the purines biosynthetic pathway. Catalyzes the ATP-dependent conversion of formylglycinamide ribonucleotide (FGAR) and glutamine to yield formylglycinamidine ribonucleotide (FGAM) and glutamate. The FGAM synthase complex is composed of three subunits. PurQ produces an ammonia molecule by converting glutamine to glutamate. PurL transfers the ammonia molecule to FGAR to form FGAM in an ATP-dependent manner. PurS interacts with PurQ and PurL and is thought to assist in the transfer of the ammonia molecule from PurQ to PurL.</text>
</comment>
<dbReference type="eggNOG" id="arCOG00641">
    <property type="taxonomic scope" value="Archaea"/>
</dbReference>
<feature type="binding site" evidence="8">
    <location>
        <begin position="78"/>
        <end position="81"/>
    </location>
    <ligand>
        <name>substrate</name>
    </ligand>
</feature>
<evidence type="ECO:0000256" key="2">
    <source>
        <dbReference type="ARBA" id="ARBA00022598"/>
    </source>
</evidence>
<dbReference type="GO" id="GO:0005524">
    <property type="term" value="F:ATP binding"/>
    <property type="evidence" value="ECO:0007669"/>
    <property type="project" value="UniProtKB-UniRule"/>
</dbReference>
<evidence type="ECO:0000256" key="4">
    <source>
        <dbReference type="ARBA" id="ARBA00022741"/>
    </source>
</evidence>
<feature type="active site" evidence="8">
    <location>
        <position position="34"/>
    </location>
</feature>
<dbReference type="HOGENOM" id="CLU_003100_0_1_2"/>
<dbReference type="SUPFAM" id="SSF55326">
    <property type="entry name" value="PurM N-terminal domain-like"/>
    <property type="match status" value="2"/>
</dbReference>
<evidence type="ECO:0000256" key="1">
    <source>
        <dbReference type="ARBA" id="ARBA00022490"/>
    </source>
</evidence>
<dbReference type="InterPro" id="IPR036921">
    <property type="entry name" value="PurM-like_N_sf"/>
</dbReference>
<dbReference type="Gene3D" id="3.90.650.10">
    <property type="entry name" value="PurM-like C-terminal domain"/>
    <property type="match status" value="2"/>
</dbReference>
<dbReference type="RefSeq" id="WP_013605298.1">
    <property type="nucleotide sequence ID" value="NC_015151.1"/>
</dbReference>
<evidence type="ECO:0000313" key="13">
    <source>
        <dbReference type="Proteomes" id="UP000007485"/>
    </source>
</evidence>
<dbReference type="GO" id="GO:0004642">
    <property type="term" value="F:phosphoribosylformylglycinamidine synthase activity"/>
    <property type="evidence" value="ECO:0007669"/>
    <property type="project" value="UniProtKB-UniRule"/>
</dbReference>
<reference evidence="12 13" key="1">
    <citation type="journal article" date="2011" name="J. Bacteriol.">
        <title>Complete genome sequence of 'Vulcanisaeta moutnovskia' strain 768-28, a novel member of the hyperthermophilic crenarchaeal genus vulcanisaeta.</title>
        <authorList>
            <person name="Gumerov V.M."/>
            <person name="Mardanov A.V."/>
            <person name="Beletsky A.V."/>
            <person name="Prokofeva M.I."/>
            <person name="Bonch-Osmolovskaya E.A."/>
            <person name="Ravin N.V."/>
            <person name="Skryabin K.G."/>
        </authorList>
    </citation>
    <scope>NUCLEOTIDE SEQUENCE [LARGE SCALE GENOMIC DNA]</scope>
    <source>
        <strain evidence="12 13">768-28</strain>
    </source>
</reference>
<dbReference type="InterPro" id="IPR041609">
    <property type="entry name" value="PurL_linker"/>
</dbReference>
<dbReference type="STRING" id="985053.VMUT_1935"/>
<dbReference type="NCBIfam" id="NF002290">
    <property type="entry name" value="PRK01213.1"/>
    <property type="match status" value="1"/>
</dbReference>
<dbReference type="GO" id="GO:0000287">
    <property type="term" value="F:magnesium ion binding"/>
    <property type="evidence" value="ECO:0007669"/>
    <property type="project" value="UniProtKB-UniRule"/>
</dbReference>
<gene>
    <name evidence="8" type="primary">purL</name>
    <name evidence="12" type="ordered locus">VMUT_1935</name>
</gene>
<feature type="binding site" evidence="8">
    <location>
        <position position="479"/>
    </location>
    <ligand>
        <name>ATP</name>
        <dbReference type="ChEBI" id="CHEBI:30616"/>
    </ligand>
</feature>
<accession>F0QVW2</accession>
<dbReference type="PIRSF" id="PIRSF001587">
    <property type="entry name" value="FGAM_synthase_II"/>
    <property type="match status" value="1"/>
</dbReference>
<dbReference type="InterPro" id="IPR016188">
    <property type="entry name" value="PurM-like_N"/>
</dbReference>
<dbReference type="Pfam" id="PF00586">
    <property type="entry name" value="AIRS"/>
    <property type="match status" value="2"/>
</dbReference>
<dbReference type="PANTHER" id="PTHR43555">
    <property type="entry name" value="PHOSPHORIBOSYLFORMYLGLYCINAMIDINE SYNTHASE SUBUNIT PURL"/>
    <property type="match status" value="1"/>
</dbReference>
<dbReference type="HAMAP" id="MF_00420">
    <property type="entry name" value="PurL_2"/>
    <property type="match status" value="1"/>
</dbReference>
<dbReference type="EMBL" id="CP002529">
    <property type="protein sequence ID" value="ADY02136.1"/>
    <property type="molecule type" value="Genomic_DNA"/>
</dbReference>
<name>F0QVW2_VULM7</name>
<evidence type="ECO:0000256" key="8">
    <source>
        <dbReference type="HAMAP-Rule" id="MF_00420"/>
    </source>
</evidence>
<dbReference type="InterPro" id="IPR010074">
    <property type="entry name" value="PRibForGlyAmidine_synth_PurL"/>
</dbReference>
<comment type="similarity">
    <text evidence="8">Belongs to the FGAMS family.</text>
</comment>
<keyword evidence="3 8" id="KW-0479">Metal-binding</keyword>